<feature type="disulfide bond" evidence="6">
    <location>
        <begin position="109"/>
        <end position="139"/>
    </location>
</feature>
<evidence type="ECO:0000256" key="4">
    <source>
        <dbReference type="PIRSR" id="PIRSR601211-1"/>
    </source>
</evidence>
<keyword evidence="8" id="KW-0472">Membrane</keyword>
<evidence type="ECO:0000256" key="6">
    <source>
        <dbReference type="PIRSR" id="PIRSR601211-3"/>
    </source>
</evidence>
<feature type="active site" evidence="4">
    <location>
        <position position="147"/>
    </location>
</feature>
<dbReference type="GO" id="GO:0005509">
    <property type="term" value="F:calcium ion binding"/>
    <property type="evidence" value="ECO:0007669"/>
    <property type="project" value="InterPro"/>
</dbReference>
<dbReference type="GO" id="GO:0016042">
    <property type="term" value="P:lipid catabolic process"/>
    <property type="evidence" value="ECO:0007669"/>
    <property type="project" value="InterPro"/>
</dbReference>
<dbReference type="GO" id="GO:0050482">
    <property type="term" value="P:arachidonate secretion"/>
    <property type="evidence" value="ECO:0007669"/>
    <property type="project" value="InterPro"/>
</dbReference>
<comment type="subcellular location">
    <subcellularLocation>
        <location evidence="1">Secreted</location>
    </subcellularLocation>
</comment>
<dbReference type="EMBL" id="UYYG01001152">
    <property type="protein sequence ID" value="VDN55419.1"/>
    <property type="molecule type" value="Genomic_DNA"/>
</dbReference>
<protein>
    <submittedName>
        <fullName evidence="13">PA2c domain-containing protein</fullName>
    </submittedName>
</protein>
<dbReference type="PROSITE" id="PS00119">
    <property type="entry name" value="PA2_ASP"/>
    <property type="match status" value="1"/>
</dbReference>
<dbReference type="Proteomes" id="UP000038040">
    <property type="component" value="Unplaced"/>
</dbReference>
<dbReference type="GO" id="GO:0005576">
    <property type="term" value="C:extracellular region"/>
    <property type="evidence" value="ECO:0007669"/>
    <property type="project" value="UniProtKB-SubCell"/>
</dbReference>
<dbReference type="SMART" id="SM00085">
    <property type="entry name" value="PA2c"/>
    <property type="match status" value="1"/>
</dbReference>
<feature type="domain" description="Phospholipase A2-like central" evidence="9">
    <location>
        <begin position="51"/>
        <end position="175"/>
    </location>
</feature>
<feature type="disulfide bond" evidence="6">
    <location>
        <begin position="77"/>
        <end position="93"/>
    </location>
</feature>
<comment type="cofactor">
    <cofactor evidence="5">
        <name>Ca(2+)</name>
        <dbReference type="ChEBI" id="CHEBI:29108"/>
    </cofactor>
    <text evidence="5">Binds 1 Ca(2+) ion per subunit.</text>
</comment>
<dbReference type="InterPro" id="IPR033112">
    <property type="entry name" value="PLA2_Asp_AS"/>
</dbReference>
<reference evidence="10 12" key="2">
    <citation type="submission" date="2018-11" db="EMBL/GenBank/DDBJ databases">
        <authorList>
            <consortium name="Pathogen Informatics"/>
        </authorList>
    </citation>
    <scope>NUCLEOTIDE SEQUENCE [LARGE SCALE GENOMIC DNA]</scope>
</reference>
<dbReference type="Gene3D" id="1.20.90.10">
    <property type="entry name" value="Phospholipase A2 domain"/>
    <property type="match status" value="1"/>
</dbReference>
<evidence type="ECO:0000313" key="12">
    <source>
        <dbReference type="Proteomes" id="UP000274756"/>
    </source>
</evidence>
<gene>
    <name evidence="10" type="ORF">DME_LOCUS5392</name>
</gene>
<feature type="active site" evidence="4">
    <location>
        <position position="96"/>
    </location>
</feature>
<dbReference type="Pfam" id="PF00068">
    <property type="entry name" value="Phospholip_A2_1"/>
    <property type="match status" value="1"/>
</dbReference>
<dbReference type="WBParaSite" id="DME_0000103201-mRNA-1">
    <property type="protein sequence ID" value="DME_0000103201-mRNA-1"/>
    <property type="gene ID" value="DME_0000103201"/>
</dbReference>
<dbReference type="PANTHER" id="PTHR11716:SF107">
    <property type="entry name" value="PHOSPHOLIPASE A2"/>
    <property type="match status" value="1"/>
</dbReference>
<evidence type="ECO:0000256" key="8">
    <source>
        <dbReference type="SAM" id="Phobius"/>
    </source>
</evidence>
<reference evidence="13" key="1">
    <citation type="submission" date="2017-02" db="UniProtKB">
        <authorList>
            <consortium name="WormBaseParasite"/>
        </authorList>
    </citation>
    <scope>IDENTIFICATION</scope>
</reference>
<dbReference type="Proteomes" id="UP000274756">
    <property type="component" value="Unassembled WGS sequence"/>
</dbReference>
<feature type="disulfide bond" evidence="6">
    <location>
        <begin position="99"/>
        <end position="146"/>
    </location>
</feature>
<feature type="disulfide bond" evidence="6">
    <location>
        <begin position="92"/>
        <end position="153"/>
    </location>
</feature>
<evidence type="ECO:0000313" key="13">
    <source>
        <dbReference type="WBParaSite" id="DME_0000103201-mRNA-1"/>
    </source>
</evidence>
<evidence type="ECO:0000256" key="7">
    <source>
        <dbReference type="RuleBase" id="RU003654"/>
    </source>
</evidence>
<feature type="binding site" evidence="5">
    <location>
        <position position="80"/>
    </location>
    <ligand>
        <name>Ca(2+)</name>
        <dbReference type="ChEBI" id="CHEBI:29108"/>
    </ligand>
</feature>
<feature type="binding site" evidence="5">
    <location>
        <position position="97"/>
    </location>
    <ligand>
        <name>Ca(2+)</name>
        <dbReference type="ChEBI" id="CHEBI:29108"/>
    </ligand>
</feature>
<keyword evidence="2" id="KW-0964">Secreted</keyword>
<dbReference type="PANTHER" id="PTHR11716">
    <property type="entry name" value="PHOSPHOLIPASE A2 FAMILY MEMBER"/>
    <property type="match status" value="1"/>
</dbReference>
<proteinExistence type="inferred from homology"/>
<evidence type="ECO:0000313" key="11">
    <source>
        <dbReference type="Proteomes" id="UP000038040"/>
    </source>
</evidence>
<name>A0A0N4U2V4_DRAME</name>
<comment type="similarity">
    <text evidence="7">Belongs to the phospholipase A2 family.</text>
</comment>
<dbReference type="PROSITE" id="PS00118">
    <property type="entry name" value="PA2_HIS"/>
    <property type="match status" value="1"/>
</dbReference>
<keyword evidence="8" id="KW-0812">Transmembrane</keyword>
<dbReference type="SUPFAM" id="SSF48619">
    <property type="entry name" value="Phospholipase A2, PLA2"/>
    <property type="match status" value="1"/>
</dbReference>
<keyword evidence="8" id="KW-1133">Transmembrane helix</keyword>
<feature type="disulfide bond" evidence="6">
    <location>
        <begin position="131"/>
        <end position="144"/>
    </location>
</feature>
<keyword evidence="12" id="KW-1185">Reference proteome</keyword>
<organism evidence="11 13">
    <name type="scientific">Dracunculus medinensis</name>
    <name type="common">Guinea worm</name>
    <dbReference type="NCBI Taxonomy" id="318479"/>
    <lineage>
        <taxon>Eukaryota</taxon>
        <taxon>Metazoa</taxon>
        <taxon>Ecdysozoa</taxon>
        <taxon>Nematoda</taxon>
        <taxon>Chromadorea</taxon>
        <taxon>Rhabditida</taxon>
        <taxon>Spirurina</taxon>
        <taxon>Dracunculoidea</taxon>
        <taxon>Dracunculidae</taxon>
        <taxon>Dracunculus</taxon>
    </lineage>
</organism>
<dbReference type="InterPro" id="IPR001211">
    <property type="entry name" value="PLA2"/>
</dbReference>
<feature type="transmembrane region" description="Helical" evidence="8">
    <location>
        <begin position="20"/>
        <end position="41"/>
    </location>
</feature>
<dbReference type="OrthoDB" id="5839847at2759"/>
<dbReference type="CDD" id="cd00125">
    <property type="entry name" value="PLA2c"/>
    <property type="match status" value="1"/>
</dbReference>
<dbReference type="GO" id="GO:0006644">
    <property type="term" value="P:phospholipid metabolic process"/>
    <property type="evidence" value="ECO:0007669"/>
    <property type="project" value="InterPro"/>
</dbReference>
<dbReference type="InterPro" id="IPR016090">
    <property type="entry name" value="PLA2-like_dom"/>
</dbReference>
<accession>A0A0N4U2V4</accession>
<evidence type="ECO:0000256" key="5">
    <source>
        <dbReference type="PIRSR" id="PIRSR601211-2"/>
    </source>
</evidence>
<dbReference type="InterPro" id="IPR033113">
    <property type="entry name" value="PLA2_histidine"/>
</dbReference>
<keyword evidence="5" id="KW-0479">Metal-binding</keyword>
<evidence type="ECO:0000259" key="9">
    <source>
        <dbReference type="SMART" id="SM00085"/>
    </source>
</evidence>
<dbReference type="InterPro" id="IPR036444">
    <property type="entry name" value="PLipase_A2_dom_sf"/>
</dbReference>
<evidence type="ECO:0000313" key="10">
    <source>
        <dbReference type="EMBL" id="VDN55419.1"/>
    </source>
</evidence>
<evidence type="ECO:0000256" key="1">
    <source>
        <dbReference type="ARBA" id="ARBA00004613"/>
    </source>
</evidence>
<dbReference type="AlphaFoldDB" id="A0A0N4U2V4"/>
<keyword evidence="3 6" id="KW-1015">Disulfide bond</keyword>
<dbReference type="STRING" id="318479.A0A0N4U2V4"/>
<sequence>MGSEATKDRGMRVRFALRWAVLPSFIKMVQISIIPIILYLFTFCNTRSINSLWNLEEICYCRLGYGAFVYNDYGCWCGIGGSGKPMDGIDRCCMLHDLCYDAAINQKICPFVIWEYMDNYQWKCENHQPVCLDRTEDDCKSAMCECDKMVVECWGQFDKPKIKAECEKSNETKFKLRNSTYTKWYI</sequence>
<feature type="binding site" evidence="5">
    <location>
        <position position="78"/>
    </location>
    <ligand>
        <name>Ca(2+)</name>
        <dbReference type="ChEBI" id="CHEBI:29108"/>
    </ligand>
</feature>
<evidence type="ECO:0000256" key="2">
    <source>
        <dbReference type="ARBA" id="ARBA00022525"/>
    </source>
</evidence>
<keyword evidence="5" id="KW-0106">Calcium</keyword>
<evidence type="ECO:0000256" key="3">
    <source>
        <dbReference type="ARBA" id="ARBA00023157"/>
    </source>
</evidence>
<dbReference type="GO" id="GO:0004623">
    <property type="term" value="F:phospholipase A2 activity"/>
    <property type="evidence" value="ECO:0007669"/>
    <property type="project" value="InterPro"/>
</dbReference>